<gene>
    <name evidence="9" type="ORF">UFOPK1380_00730</name>
    <name evidence="10" type="ORF">UFOPK1778_00897</name>
    <name evidence="11" type="ORF">UFOPK1863_00600</name>
    <name evidence="12" type="ORF">UFOPK2689_00565</name>
    <name evidence="13" type="ORF">UFOPK3555_00548</name>
</gene>
<feature type="transmembrane region" description="Helical" evidence="7">
    <location>
        <begin position="118"/>
        <end position="139"/>
    </location>
</feature>
<dbReference type="Gene3D" id="1.10.3720.10">
    <property type="entry name" value="MetI-like"/>
    <property type="match status" value="1"/>
</dbReference>
<evidence type="ECO:0000256" key="4">
    <source>
        <dbReference type="ARBA" id="ARBA00022692"/>
    </source>
</evidence>
<evidence type="ECO:0000313" key="12">
    <source>
        <dbReference type="EMBL" id="CAB4721250.1"/>
    </source>
</evidence>
<dbReference type="PROSITE" id="PS50928">
    <property type="entry name" value="ABC_TM1"/>
    <property type="match status" value="1"/>
</dbReference>
<evidence type="ECO:0000256" key="1">
    <source>
        <dbReference type="ARBA" id="ARBA00004651"/>
    </source>
</evidence>
<dbReference type="SUPFAM" id="SSF161098">
    <property type="entry name" value="MetI-like"/>
    <property type="match status" value="1"/>
</dbReference>
<dbReference type="InterPro" id="IPR035906">
    <property type="entry name" value="MetI-like_sf"/>
</dbReference>
<feature type="transmembrane region" description="Helical" evidence="7">
    <location>
        <begin position="159"/>
        <end position="183"/>
    </location>
</feature>
<feature type="transmembrane region" description="Helical" evidence="7">
    <location>
        <begin position="267"/>
        <end position="289"/>
    </location>
</feature>
<dbReference type="InterPro" id="IPR000515">
    <property type="entry name" value="MetI-like"/>
</dbReference>
<evidence type="ECO:0000256" key="7">
    <source>
        <dbReference type="SAM" id="Phobius"/>
    </source>
</evidence>
<dbReference type="AlphaFoldDB" id="A0A6J6BA63"/>
<evidence type="ECO:0000259" key="8">
    <source>
        <dbReference type="PROSITE" id="PS50928"/>
    </source>
</evidence>
<dbReference type="InterPro" id="IPR050809">
    <property type="entry name" value="UgpAE/MalFG_permease"/>
</dbReference>
<feature type="domain" description="ABC transmembrane type-1" evidence="8">
    <location>
        <begin position="72"/>
        <end position="290"/>
    </location>
</feature>
<accession>A0A6J6BA63</accession>
<dbReference type="EMBL" id="CAEZYL010000024">
    <property type="protein sequence ID" value="CAB4721250.1"/>
    <property type="molecule type" value="Genomic_DNA"/>
</dbReference>
<organism evidence="9">
    <name type="scientific">freshwater metagenome</name>
    <dbReference type="NCBI Taxonomy" id="449393"/>
    <lineage>
        <taxon>unclassified sequences</taxon>
        <taxon>metagenomes</taxon>
        <taxon>ecological metagenomes</taxon>
    </lineage>
</organism>
<comment type="subcellular location">
    <subcellularLocation>
        <location evidence="1">Cell membrane</location>
        <topology evidence="1">Multi-pass membrane protein</topology>
    </subcellularLocation>
</comment>
<reference evidence="9" key="1">
    <citation type="submission" date="2020-05" db="EMBL/GenBank/DDBJ databases">
        <authorList>
            <person name="Chiriac C."/>
            <person name="Salcher M."/>
            <person name="Ghai R."/>
            <person name="Kavagutti S V."/>
        </authorList>
    </citation>
    <scope>NUCLEOTIDE SEQUENCE</scope>
</reference>
<keyword evidence="2" id="KW-0813">Transport</keyword>
<dbReference type="PANTHER" id="PTHR43227:SF11">
    <property type="entry name" value="BLL4140 PROTEIN"/>
    <property type="match status" value="1"/>
</dbReference>
<dbReference type="EMBL" id="CAEZUY010000044">
    <property type="protein sequence ID" value="CAB4614230.1"/>
    <property type="molecule type" value="Genomic_DNA"/>
</dbReference>
<evidence type="ECO:0000313" key="10">
    <source>
        <dbReference type="EMBL" id="CAB4594669.1"/>
    </source>
</evidence>
<feature type="transmembrane region" description="Helical" evidence="7">
    <location>
        <begin position="74"/>
        <end position="97"/>
    </location>
</feature>
<keyword evidence="3" id="KW-1003">Cell membrane</keyword>
<dbReference type="EMBL" id="CAEZUD010000049">
    <property type="protein sequence ID" value="CAB4594669.1"/>
    <property type="molecule type" value="Genomic_DNA"/>
</dbReference>
<sequence>MSTQVQQTKQYYWYALPGVAAFGTLVGGSFLYNIYLSFNSWQGIGKPEWIGLENYQNLIHDRVFWVSFLHAFEFIFAMSIAPSAIGLLIGALIYDLIARHFGNAISTFLRVSLYIPQIIALPVVGILWAWMLSPNIGVINTVLRKIGLDVFALNWLGEAGSAMVALSIMMIWIQVGYTVVIFISGMSRLDPYLDEAAQLDGATWFERFRIVTIPQLYPEIAVVLLTTTVAALKVFGPVYVMTNGGPGDATQVPAYFSYFHFFSTTRVGYGASIATVLALLLTVLAISLLRLQRKLGLMR</sequence>
<proteinExistence type="predicted"/>
<name>A0A6J6BA63_9ZZZZ</name>
<dbReference type="GO" id="GO:0005886">
    <property type="term" value="C:plasma membrane"/>
    <property type="evidence" value="ECO:0007669"/>
    <property type="project" value="UniProtKB-SubCell"/>
</dbReference>
<evidence type="ECO:0000256" key="2">
    <source>
        <dbReference type="ARBA" id="ARBA00022448"/>
    </source>
</evidence>
<feature type="transmembrane region" description="Helical" evidence="7">
    <location>
        <begin position="216"/>
        <end position="236"/>
    </location>
</feature>
<evidence type="ECO:0000313" key="9">
    <source>
        <dbReference type="EMBL" id="CAB4535527.1"/>
    </source>
</evidence>
<protein>
    <submittedName>
        <fullName evidence="9">Unannotated protein</fullName>
    </submittedName>
</protein>
<dbReference type="Pfam" id="PF00528">
    <property type="entry name" value="BPD_transp_1"/>
    <property type="match status" value="1"/>
</dbReference>
<evidence type="ECO:0000256" key="5">
    <source>
        <dbReference type="ARBA" id="ARBA00022989"/>
    </source>
</evidence>
<dbReference type="CDD" id="cd06261">
    <property type="entry name" value="TM_PBP2"/>
    <property type="match status" value="1"/>
</dbReference>
<feature type="transmembrane region" description="Helical" evidence="7">
    <location>
        <begin position="12"/>
        <end position="35"/>
    </location>
</feature>
<evidence type="ECO:0000313" key="13">
    <source>
        <dbReference type="EMBL" id="CAB4894057.1"/>
    </source>
</evidence>
<keyword evidence="4 7" id="KW-0812">Transmembrane</keyword>
<keyword evidence="6 7" id="KW-0472">Membrane</keyword>
<evidence type="ECO:0000256" key="3">
    <source>
        <dbReference type="ARBA" id="ARBA00022475"/>
    </source>
</evidence>
<evidence type="ECO:0000313" key="11">
    <source>
        <dbReference type="EMBL" id="CAB4614230.1"/>
    </source>
</evidence>
<dbReference type="GO" id="GO:0055085">
    <property type="term" value="P:transmembrane transport"/>
    <property type="evidence" value="ECO:0007669"/>
    <property type="project" value="InterPro"/>
</dbReference>
<dbReference type="PANTHER" id="PTHR43227">
    <property type="entry name" value="BLL4140 PROTEIN"/>
    <property type="match status" value="1"/>
</dbReference>
<dbReference type="EMBL" id="CAEZSC010000038">
    <property type="protein sequence ID" value="CAB4535527.1"/>
    <property type="molecule type" value="Genomic_DNA"/>
</dbReference>
<keyword evidence="5 7" id="KW-1133">Transmembrane helix</keyword>
<evidence type="ECO:0000256" key="6">
    <source>
        <dbReference type="ARBA" id="ARBA00023136"/>
    </source>
</evidence>
<dbReference type="EMBL" id="CAFBME010000043">
    <property type="protein sequence ID" value="CAB4894057.1"/>
    <property type="molecule type" value="Genomic_DNA"/>
</dbReference>